<evidence type="ECO:0000313" key="1">
    <source>
        <dbReference type="EMBL" id="CAA9552718.1"/>
    </source>
</evidence>
<sequence length="316" mass="34711">MRAWRELHLESETLALTLLPDKGAEIVSLVDRRTGAELLARLRPTPPDDGSLRAEGTDFDRWYAGGWQELLPNAGDACVVDGVAHAFHGESWARPWAVRSASATEATFAVTLTSAPLRVTKRLRLADDAARLELEETLEHIGTAPLDVLWGQHPAFGPPLVGAGARVTVPACRVTVVAVDGRSRLAPSEGRWPLVPDRRGAPIDISRVSGREARTHDLALLHDLEDGWYRLERPEADLGVLVTFDATLFTWLWMWQLYGDADDEPFRDGYCLALEPFTGPPGLAAARAAGEVLRLEPGERRSTRFSLEAYRPSAEA</sequence>
<name>A0A6J4ULM5_9ACTN</name>
<dbReference type="SUPFAM" id="SSF74650">
    <property type="entry name" value="Galactose mutarotase-like"/>
    <property type="match status" value="1"/>
</dbReference>
<evidence type="ECO:0008006" key="2">
    <source>
        <dbReference type="Google" id="ProtNLM"/>
    </source>
</evidence>
<dbReference type="AlphaFoldDB" id="A0A6J4ULM5"/>
<gene>
    <name evidence="1" type="ORF">AVDCRST_MAG79-2815</name>
</gene>
<dbReference type="InterPro" id="IPR011013">
    <property type="entry name" value="Gal_mutarotase_sf_dom"/>
</dbReference>
<proteinExistence type="predicted"/>
<dbReference type="CDD" id="cd01081">
    <property type="entry name" value="Aldose_epim"/>
    <property type="match status" value="1"/>
</dbReference>
<dbReference type="InterPro" id="IPR027839">
    <property type="entry name" value="DUF4432"/>
</dbReference>
<accession>A0A6J4ULM5</accession>
<dbReference type="Pfam" id="PF14486">
    <property type="entry name" value="DUF4432"/>
    <property type="match status" value="1"/>
</dbReference>
<protein>
    <recommendedName>
        <fullName evidence="2">Aldose 1-epimerase</fullName>
    </recommendedName>
</protein>
<dbReference type="GO" id="GO:0003824">
    <property type="term" value="F:catalytic activity"/>
    <property type="evidence" value="ECO:0007669"/>
    <property type="project" value="InterPro"/>
</dbReference>
<dbReference type="EMBL" id="CADCWC010000443">
    <property type="protein sequence ID" value="CAA9552718.1"/>
    <property type="molecule type" value="Genomic_DNA"/>
</dbReference>
<dbReference type="InterPro" id="IPR014718">
    <property type="entry name" value="GH-type_carb-bd"/>
</dbReference>
<dbReference type="Gene3D" id="2.70.98.10">
    <property type="match status" value="1"/>
</dbReference>
<dbReference type="GO" id="GO:0030246">
    <property type="term" value="F:carbohydrate binding"/>
    <property type="evidence" value="ECO:0007669"/>
    <property type="project" value="InterPro"/>
</dbReference>
<dbReference type="GO" id="GO:0005975">
    <property type="term" value="P:carbohydrate metabolic process"/>
    <property type="evidence" value="ECO:0007669"/>
    <property type="project" value="InterPro"/>
</dbReference>
<reference evidence="1" key="1">
    <citation type="submission" date="2020-02" db="EMBL/GenBank/DDBJ databases">
        <authorList>
            <person name="Meier V. D."/>
        </authorList>
    </citation>
    <scope>NUCLEOTIDE SEQUENCE</scope>
    <source>
        <strain evidence="1">AVDCRST_MAG79</strain>
    </source>
</reference>
<organism evidence="1">
    <name type="scientific">uncultured Thermoleophilia bacterium</name>
    <dbReference type="NCBI Taxonomy" id="1497501"/>
    <lineage>
        <taxon>Bacteria</taxon>
        <taxon>Bacillati</taxon>
        <taxon>Actinomycetota</taxon>
        <taxon>Thermoleophilia</taxon>
        <taxon>environmental samples</taxon>
    </lineage>
</organism>